<dbReference type="GO" id="GO:0007229">
    <property type="term" value="P:integrin-mediated signaling pathway"/>
    <property type="evidence" value="ECO:0007669"/>
    <property type="project" value="UniProtKB-KW"/>
</dbReference>
<evidence type="ECO:0000256" key="7">
    <source>
        <dbReference type="ARBA" id="ARBA00022989"/>
    </source>
</evidence>
<feature type="repeat" description="FG-GAP" evidence="12">
    <location>
        <begin position="290"/>
        <end position="349"/>
    </location>
</feature>
<proteinExistence type="inferred from homology"/>
<feature type="domain" description="Integrin alpha second immunoglobulin-like" evidence="15">
    <location>
        <begin position="616"/>
        <end position="758"/>
    </location>
</feature>
<keyword evidence="9 13" id="KW-0472">Membrane</keyword>
<dbReference type="GO" id="GO:0048513">
    <property type="term" value="P:animal organ development"/>
    <property type="evidence" value="ECO:0007669"/>
    <property type="project" value="UniProtKB-ARBA"/>
</dbReference>
<feature type="transmembrane region" description="Helical" evidence="13">
    <location>
        <begin position="985"/>
        <end position="1006"/>
    </location>
</feature>
<feature type="domain" description="Integrin alpha third immunoglobulin-like" evidence="16">
    <location>
        <begin position="793"/>
        <end position="972"/>
    </location>
</feature>
<dbReference type="InterPro" id="IPR018184">
    <property type="entry name" value="Integrin_alpha_C_CS"/>
</dbReference>
<name>T1IYB5_STRMM</name>
<dbReference type="Pfam" id="PF08441">
    <property type="entry name" value="Integrin_A_Ig_1"/>
    <property type="match status" value="1"/>
</dbReference>
<dbReference type="GO" id="GO:0008305">
    <property type="term" value="C:integrin complex"/>
    <property type="evidence" value="ECO:0007669"/>
    <property type="project" value="InterPro"/>
</dbReference>
<dbReference type="GO" id="GO:0007160">
    <property type="term" value="P:cell-matrix adhesion"/>
    <property type="evidence" value="ECO:0007669"/>
    <property type="project" value="TreeGrafter"/>
</dbReference>
<evidence type="ECO:0000256" key="2">
    <source>
        <dbReference type="ARBA" id="ARBA00008054"/>
    </source>
</evidence>
<dbReference type="PROSITE" id="PS51470">
    <property type="entry name" value="FG_GAP"/>
    <property type="match status" value="3"/>
</dbReference>
<keyword evidence="3 13" id="KW-0812">Transmembrane</keyword>
<keyword evidence="4" id="KW-0732">Signal</keyword>
<dbReference type="PANTHER" id="PTHR23220">
    <property type="entry name" value="INTEGRIN ALPHA"/>
    <property type="match status" value="1"/>
</dbReference>
<dbReference type="Pfam" id="PF20806">
    <property type="entry name" value="Integrin_A_Ig_3"/>
    <property type="match status" value="1"/>
</dbReference>
<evidence type="ECO:0000256" key="3">
    <source>
        <dbReference type="ARBA" id="ARBA00022692"/>
    </source>
</evidence>
<dbReference type="Gene3D" id="2.60.40.1510">
    <property type="entry name" value="ntegrin, alpha v. Chain A, domain 3"/>
    <property type="match status" value="1"/>
</dbReference>
<dbReference type="GO" id="GO:0009897">
    <property type="term" value="C:external side of plasma membrane"/>
    <property type="evidence" value="ECO:0007669"/>
    <property type="project" value="TreeGrafter"/>
</dbReference>
<dbReference type="SUPFAM" id="SSF69179">
    <property type="entry name" value="Integrin domains"/>
    <property type="match status" value="3"/>
</dbReference>
<evidence type="ECO:0000256" key="13">
    <source>
        <dbReference type="RuleBase" id="RU003762"/>
    </source>
</evidence>
<dbReference type="STRING" id="126957.T1IYB5"/>
<feature type="repeat" description="FG-GAP" evidence="12">
    <location>
        <begin position="350"/>
        <end position="407"/>
    </location>
</feature>
<dbReference type="PANTHER" id="PTHR23220:SF134">
    <property type="entry name" value="INTEGRIN ALPHA-2 DOMAIN-CONTAINING PROTEIN"/>
    <property type="match status" value="1"/>
</dbReference>
<dbReference type="SMART" id="SM00191">
    <property type="entry name" value="Int_alpha"/>
    <property type="match status" value="5"/>
</dbReference>
<keyword evidence="10 13" id="KW-0675">Receptor</keyword>
<evidence type="ECO:0000256" key="6">
    <source>
        <dbReference type="ARBA" id="ARBA00022889"/>
    </source>
</evidence>
<evidence type="ECO:0000313" key="17">
    <source>
        <dbReference type="EnsemblMetazoa" id="SMAR006224-PA"/>
    </source>
</evidence>
<dbReference type="Gene3D" id="1.20.5.930">
    <property type="entry name" value="Bicelle-embedded integrin alpha(iib) transmembrane segment"/>
    <property type="match status" value="1"/>
</dbReference>
<dbReference type="InterPro" id="IPR048285">
    <property type="entry name" value="Integrin_alpha_Ig-like_2"/>
</dbReference>
<dbReference type="EMBL" id="JH431678">
    <property type="status" value="NOT_ANNOTATED_CDS"/>
    <property type="molecule type" value="Genomic_DNA"/>
</dbReference>
<evidence type="ECO:0000256" key="5">
    <source>
        <dbReference type="ARBA" id="ARBA00022737"/>
    </source>
</evidence>
<dbReference type="Gene3D" id="2.130.10.130">
    <property type="entry name" value="Integrin alpha, N-terminal"/>
    <property type="match status" value="1"/>
</dbReference>
<dbReference type="GO" id="GO:0005178">
    <property type="term" value="F:integrin binding"/>
    <property type="evidence" value="ECO:0007669"/>
    <property type="project" value="TreeGrafter"/>
</dbReference>
<reference evidence="18" key="1">
    <citation type="submission" date="2011-05" db="EMBL/GenBank/DDBJ databases">
        <authorList>
            <person name="Richards S.R."/>
            <person name="Qu J."/>
            <person name="Jiang H."/>
            <person name="Jhangiani S.N."/>
            <person name="Agravi P."/>
            <person name="Goodspeed R."/>
            <person name="Gross S."/>
            <person name="Mandapat C."/>
            <person name="Jackson L."/>
            <person name="Mathew T."/>
            <person name="Pu L."/>
            <person name="Thornton R."/>
            <person name="Saada N."/>
            <person name="Wilczek-Boney K.B."/>
            <person name="Lee S."/>
            <person name="Kovar C."/>
            <person name="Wu Y."/>
            <person name="Scherer S.E."/>
            <person name="Worley K.C."/>
            <person name="Muzny D.M."/>
            <person name="Gibbs R."/>
        </authorList>
    </citation>
    <scope>NUCLEOTIDE SEQUENCE</scope>
    <source>
        <strain evidence="18">Brora</strain>
    </source>
</reference>
<dbReference type="EnsemblMetazoa" id="SMAR006224-RA">
    <property type="protein sequence ID" value="SMAR006224-PA"/>
    <property type="gene ID" value="SMAR006224"/>
</dbReference>
<dbReference type="HOGENOM" id="CLU_004111_5_0_1"/>
<dbReference type="Gene3D" id="2.60.40.1530">
    <property type="entry name" value="ntegrin, alpha v. Chain A, domain 4"/>
    <property type="match status" value="1"/>
</dbReference>
<dbReference type="InterPro" id="IPR000413">
    <property type="entry name" value="Integrin_alpha"/>
</dbReference>
<dbReference type="Proteomes" id="UP000014500">
    <property type="component" value="Unassembled WGS sequence"/>
</dbReference>
<keyword evidence="11" id="KW-0325">Glycoprotein</keyword>
<evidence type="ECO:0000256" key="12">
    <source>
        <dbReference type="PROSITE-ProRule" id="PRU00803"/>
    </source>
</evidence>
<dbReference type="Pfam" id="PF20805">
    <property type="entry name" value="Integrin_A_Ig_2"/>
    <property type="match status" value="1"/>
</dbReference>
<dbReference type="InterPro" id="IPR013649">
    <property type="entry name" value="Integrin_alpha_Ig-like_1"/>
</dbReference>
<sequence length="1052" mass="118079">MKNQLVCIFCSFIYWDFGYLFNVDTQFPLIYSKPAESYFGYSVLLHHNDNNNWQLLVGAPRANQSFSRGITQPGTLYQCSIQRGFCDEVLVETSERHYDNKENQWLGVNLDENADGTVVTCAHRWKNQNYYQIWKADANRDHDQIQDYYTTGLCYTIPVDLKANTAKRYNPLSSPKFQVTNGIPDYCFGMAGMSSHFVEDGKLLLGAPGVFSWEGKLVTINNLNDNERASVVWAPNRTVEKNTNFMYLGYSVTSGRFIGDLSTISYVVSAPRYIYKGKVYIVKPTKPSYTIEYSWQGKQLGEYFGAALCTIDLNYDGYDDLIIGAPLHAIVKDEGKVYVYINKLGKGFMDPIELEGSKSIGARFGTTIAVLGDINLDSHPDFAVGAPYEDENGVVYIYHGDVNNGIDFGLSQKLKAKEIHSDLKGFGISIAKARDIDSNSYLDIAIGSYESGNAVIFRTQPPVELYAKLSASPNKLAINSFPCRINNEDVGCLNITSCIKFKSPRTLYEVNVQTHLHFDKIMKNQTKRGFFYDTHSFERVMISRNERLENKYEKCTTYQAFLKPKMRNFNYLTPIEIFYEFQLAKPQTDQFCPNCPVLSPKSETFISHEVLFLNGCGNDKLCHSDLHLQVVVIDQQRKPITQPMIWTGSNKTIMFDVSVSNSLEAAFITELNVTIPVGSQFVNKPTTTTCTEHRTSESFESLVCDIGNPLEKPTSLHLYLNIEFLPTNLKELKVDFQVTTGSVEEAHLLHDNKVVIAIPTVMSADITVYGSTAVEYISHTNVIQNGSNTFPFTHVYEVVNLGPSPVDSVKVNIDVPEMSKDGSLKFIRNITIQTRDGKHTASVTACRGADSNSYLTTDGTSKYEDLINGPDAVKRKKRALNNPENRSKNSKLFCNKAKCRKIECDVVNFSPNDGVKIDVQLELDIKILEELKLTGDIIDYTTEAKATILNTLLSDIQPPHHHPDEAKVFTSFDTGRTSPQELPPWVIPVSIILGVLLLLALAGLFYKLGFFQRSQRDALNRAKQGDINTDAAQTSVCDETTNSTNNLLEPDK</sequence>
<accession>T1IYB5</accession>
<protein>
    <submittedName>
        <fullName evidence="17">Uncharacterized protein</fullName>
    </submittedName>
</protein>
<evidence type="ECO:0000256" key="9">
    <source>
        <dbReference type="ARBA" id="ARBA00023136"/>
    </source>
</evidence>
<dbReference type="PRINTS" id="PR01185">
    <property type="entry name" value="INTEGRINA"/>
</dbReference>
<evidence type="ECO:0000259" key="16">
    <source>
        <dbReference type="Pfam" id="PF20806"/>
    </source>
</evidence>
<dbReference type="AlphaFoldDB" id="T1IYB5"/>
<comment type="similarity">
    <text evidence="2 13">Belongs to the integrin alpha chain family.</text>
</comment>
<dbReference type="InterPro" id="IPR048286">
    <property type="entry name" value="Integrin_alpha_Ig-like_3"/>
</dbReference>
<keyword evidence="6 13" id="KW-0130">Cell adhesion</keyword>
<evidence type="ECO:0000313" key="18">
    <source>
        <dbReference type="Proteomes" id="UP000014500"/>
    </source>
</evidence>
<reference evidence="17" key="2">
    <citation type="submission" date="2015-02" db="UniProtKB">
        <authorList>
            <consortium name="EnsemblMetazoa"/>
        </authorList>
    </citation>
    <scope>IDENTIFICATION</scope>
</reference>
<dbReference type="InterPro" id="IPR032695">
    <property type="entry name" value="Integrin_dom_sf"/>
</dbReference>
<keyword evidence="18" id="KW-1185">Reference proteome</keyword>
<dbReference type="SUPFAM" id="SSF69318">
    <property type="entry name" value="Integrin alpha N-terminal domain"/>
    <property type="match status" value="1"/>
</dbReference>
<dbReference type="GO" id="GO:0007157">
    <property type="term" value="P:heterophilic cell-cell adhesion via plasma membrane cell adhesion molecules"/>
    <property type="evidence" value="ECO:0007669"/>
    <property type="project" value="UniProtKB-ARBA"/>
</dbReference>
<feature type="repeat" description="FG-GAP" evidence="12">
    <location>
        <begin position="26"/>
        <end position="88"/>
    </location>
</feature>
<dbReference type="Gene3D" id="2.60.40.1460">
    <property type="entry name" value="Integrin domains. Chain A, domain 2"/>
    <property type="match status" value="1"/>
</dbReference>
<organism evidence="17 18">
    <name type="scientific">Strigamia maritima</name>
    <name type="common">European centipede</name>
    <name type="synonym">Geophilus maritimus</name>
    <dbReference type="NCBI Taxonomy" id="126957"/>
    <lineage>
        <taxon>Eukaryota</taxon>
        <taxon>Metazoa</taxon>
        <taxon>Ecdysozoa</taxon>
        <taxon>Arthropoda</taxon>
        <taxon>Myriapoda</taxon>
        <taxon>Chilopoda</taxon>
        <taxon>Pleurostigmophora</taxon>
        <taxon>Geophilomorpha</taxon>
        <taxon>Linotaeniidae</taxon>
        <taxon>Strigamia</taxon>
    </lineage>
</organism>
<evidence type="ECO:0000256" key="1">
    <source>
        <dbReference type="ARBA" id="ARBA00004479"/>
    </source>
</evidence>
<evidence type="ECO:0000256" key="4">
    <source>
        <dbReference type="ARBA" id="ARBA00022729"/>
    </source>
</evidence>
<evidence type="ECO:0000259" key="14">
    <source>
        <dbReference type="Pfam" id="PF08441"/>
    </source>
</evidence>
<dbReference type="PROSITE" id="PS00242">
    <property type="entry name" value="INTEGRIN_ALPHA"/>
    <property type="match status" value="1"/>
</dbReference>
<dbReference type="eggNOG" id="KOG3637">
    <property type="taxonomic scope" value="Eukaryota"/>
</dbReference>
<evidence type="ECO:0000256" key="11">
    <source>
        <dbReference type="ARBA" id="ARBA00023180"/>
    </source>
</evidence>
<keyword evidence="7 13" id="KW-1133">Transmembrane helix</keyword>
<keyword evidence="8 13" id="KW-0401">Integrin</keyword>
<dbReference type="InterPro" id="IPR028994">
    <property type="entry name" value="Integrin_alpha_N"/>
</dbReference>
<comment type="subcellular location">
    <subcellularLocation>
        <location evidence="1 13">Membrane</location>
        <topology evidence="1 13">Single-pass type I membrane protein</topology>
    </subcellularLocation>
</comment>
<dbReference type="InterPro" id="IPR013517">
    <property type="entry name" value="FG-GAP"/>
</dbReference>
<feature type="domain" description="Integrin alpha first immunoglubulin-like" evidence="14">
    <location>
        <begin position="460"/>
        <end position="613"/>
    </location>
</feature>
<dbReference type="InterPro" id="IPR013519">
    <property type="entry name" value="Int_alpha_beta-p"/>
</dbReference>
<evidence type="ECO:0000256" key="8">
    <source>
        <dbReference type="ARBA" id="ARBA00023037"/>
    </source>
</evidence>
<dbReference type="Pfam" id="PF01839">
    <property type="entry name" value="FG-GAP"/>
    <property type="match status" value="2"/>
</dbReference>
<keyword evidence="5" id="KW-0677">Repeat</keyword>
<dbReference type="GO" id="GO:0033627">
    <property type="term" value="P:cell adhesion mediated by integrin"/>
    <property type="evidence" value="ECO:0007669"/>
    <property type="project" value="TreeGrafter"/>
</dbReference>
<dbReference type="OMA" id="HVVKLEC"/>
<evidence type="ECO:0000256" key="10">
    <source>
        <dbReference type="ARBA" id="ARBA00023170"/>
    </source>
</evidence>
<evidence type="ECO:0000259" key="15">
    <source>
        <dbReference type="Pfam" id="PF20805"/>
    </source>
</evidence>
<dbReference type="PhylomeDB" id="T1IYB5"/>